<reference evidence="2 3" key="1">
    <citation type="submission" date="2017-06" db="EMBL/GenBank/DDBJ databases">
        <title>Ant-infecting Ophiocordyceps genomes reveal a high diversity of potential behavioral manipulation genes and a possible major role for enterotoxins.</title>
        <authorList>
            <person name="De Bekker C."/>
            <person name="Evans H.C."/>
            <person name="Brachmann A."/>
            <person name="Hughes D.P."/>
        </authorList>
    </citation>
    <scope>NUCLEOTIDE SEQUENCE [LARGE SCALE GENOMIC DNA]</scope>
    <source>
        <strain evidence="2 3">Map64</strain>
    </source>
</reference>
<evidence type="ECO:0000313" key="3">
    <source>
        <dbReference type="Proteomes" id="UP000226192"/>
    </source>
</evidence>
<dbReference type="OrthoDB" id="276261at2759"/>
<accession>A0A2C5YGC2</accession>
<feature type="region of interest" description="Disordered" evidence="1">
    <location>
        <begin position="1"/>
        <end position="24"/>
    </location>
</feature>
<feature type="compositionally biased region" description="Basic residues" evidence="1">
    <location>
        <begin position="45"/>
        <end position="55"/>
    </location>
</feature>
<dbReference type="GO" id="GO:0005524">
    <property type="term" value="F:ATP binding"/>
    <property type="evidence" value="ECO:0007669"/>
    <property type="project" value="InterPro"/>
</dbReference>
<gene>
    <name evidence="2" type="ORF">CDD81_5888</name>
</gene>
<dbReference type="Gene3D" id="3.30.420.110">
    <property type="entry name" value="MutS, connector domain"/>
    <property type="match status" value="1"/>
</dbReference>
<name>A0A2C5YGC2_9HYPO</name>
<dbReference type="Proteomes" id="UP000226192">
    <property type="component" value="Unassembled WGS sequence"/>
</dbReference>
<dbReference type="AlphaFoldDB" id="A0A2C5YGC2"/>
<sequence length="245" mass="26136">MPINSSLQPWIPASAPPSHSGLGSMLQAHTQASIASVSGASVSRARSRNNRRRQRQSTPSLTTRPNVPCIGSSGTSARPNTASGRKSRTATSSILGVGEQQNIVCAVAESRSVTPSVGIAFVNVSLGEVVLSQICDNQSYVRTIHKLQIASPSRIVFVSTACPPMGQSVLYALVRELVSEAHCDSFDRSAWSEHSGLDYIQTLAFPADVGPVKVALQGKYYAICSLAAVSTCLYLWFWELKLGTN</sequence>
<dbReference type="InterPro" id="IPR036678">
    <property type="entry name" value="MutS_con_dom_sf"/>
</dbReference>
<dbReference type="STRING" id="1399860.A0A2C5YGC2"/>
<feature type="compositionally biased region" description="Polar residues" evidence="1">
    <location>
        <begin position="72"/>
        <end position="93"/>
    </location>
</feature>
<dbReference type="GO" id="GO:0006298">
    <property type="term" value="P:mismatch repair"/>
    <property type="evidence" value="ECO:0007669"/>
    <property type="project" value="InterPro"/>
</dbReference>
<dbReference type="GO" id="GO:0030983">
    <property type="term" value="F:mismatched DNA binding"/>
    <property type="evidence" value="ECO:0007669"/>
    <property type="project" value="InterPro"/>
</dbReference>
<evidence type="ECO:0000256" key="1">
    <source>
        <dbReference type="SAM" id="MobiDB-lite"/>
    </source>
</evidence>
<evidence type="ECO:0000313" key="2">
    <source>
        <dbReference type="EMBL" id="PHH66756.1"/>
    </source>
</evidence>
<feature type="region of interest" description="Disordered" evidence="1">
    <location>
        <begin position="36"/>
        <end position="93"/>
    </location>
</feature>
<dbReference type="EMBL" id="NJET01000005">
    <property type="protein sequence ID" value="PHH66756.1"/>
    <property type="molecule type" value="Genomic_DNA"/>
</dbReference>
<comment type="caution">
    <text evidence="2">The sequence shown here is derived from an EMBL/GenBank/DDBJ whole genome shotgun (WGS) entry which is preliminary data.</text>
</comment>
<protein>
    <submittedName>
        <fullName evidence="2">Uncharacterized protein</fullName>
    </submittedName>
</protein>
<proteinExistence type="predicted"/>
<keyword evidence="3" id="KW-1185">Reference proteome</keyword>
<organism evidence="2 3">
    <name type="scientific">Ophiocordyceps australis</name>
    <dbReference type="NCBI Taxonomy" id="1399860"/>
    <lineage>
        <taxon>Eukaryota</taxon>
        <taxon>Fungi</taxon>
        <taxon>Dikarya</taxon>
        <taxon>Ascomycota</taxon>
        <taxon>Pezizomycotina</taxon>
        <taxon>Sordariomycetes</taxon>
        <taxon>Hypocreomycetidae</taxon>
        <taxon>Hypocreales</taxon>
        <taxon>Ophiocordycipitaceae</taxon>
        <taxon>Ophiocordyceps</taxon>
    </lineage>
</organism>